<keyword evidence="2" id="KW-1185">Reference proteome</keyword>
<evidence type="ECO:0000313" key="2">
    <source>
        <dbReference type="Proteomes" id="UP000019384"/>
    </source>
</evidence>
<protein>
    <submittedName>
        <fullName evidence="1">Uncharacterized protein</fullName>
    </submittedName>
</protein>
<dbReference type="RefSeq" id="XP_022457655.1">
    <property type="nucleotide sequence ID" value="XM_022603812.1"/>
</dbReference>
<reference evidence="1" key="2">
    <citation type="submission" date="2014-02" db="EMBL/GenBank/DDBJ databases">
        <title>Complete DNA sequence of /Kuraishia capsulata/ illustrates novel genomic features among budding yeasts (/Saccharomycotina/).</title>
        <authorList>
            <person name="Morales L."/>
            <person name="Noel B."/>
            <person name="Porcel B."/>
            <person name="Marcet-Houben M."/>
            <person name="Hullo M-F."/>
            <person name="Sacerdot C."/>
            <person name="Tekaia F."/>
            <person name="Leh-Louis V."/>
            <person name="Despons L."/>
            <person name="Khanna V."/>
            <person name="Aury J-M."/>
            <person name="Barbe V."/>
            <person name="Couloux A."/>
            <person name="Labadie K."/>
            <person name="Pelletier E."/>
            <person name="Souciet J-L."/>
            <person name="Boekhout T."/>
            <person name="Gabaldon T."/>
            <person name="Wincker P."/>
            <person name="Dujon B."/>
        </authorList>
    </citation>
    <scope>NUCLEOTIDE SEQUENCE</scope>
    <source>
        <strain evidence="1">CBS 1993</strain>
    </source>
</reference>
<organism evidence="1 2">
    <name type="scientific">Kuraishia capsulata CBS 1993</name>
    <dbReference type="NCBI Taxonomy" id="1382522"/>
    <lineage>
        <taxon>Eukaryota</taxon>
        <taxon>Fungi</taxon>
        <taxon>Dikarya</taxon>
        <taxon>Ascomycota</taxon>
        <taxon>Saccharomycotina</taxon>
        <taxon>Pichiomycetes</taxon>
        <taxon>Pichiales</taxon>
        <taxon>Pichiaceae</taxon>
        <taxon>Kuraishia</taxon>
    </lineage>
</organism>
<reference evidence="1" key="1">
    <citation type="submission" date="2013-12" db="EMBL/GenBank/DDBJ databases">
        <authorList>
            <person name="Genoscope - CEA"/>
        </authorList>
    </citation>
    <scope>NUCLEOTIDE SEQUENCE</scope>
    <source>
        <strain evidence="1">CBS 1993</strain>
    </source>
</reference>
<dbReference type="AlphaFoldDB" id="W6MID1"/>
<dbReference type="GeneID" id="34519043"/>
<gene>
    <name evidence="1" type="ORF">KUCA_T00001613001</name>
</gene>
<name>W6MID1_9ASCO</name>
<accession>W6MID1</accession>
<dbReference type="EMBL" id="HG793126">
    <property type="protein sequence ID" value="CDK25643.1"/>
    <property type="molecule type" value="Genomic_DNA"/>
</dbReference>
<dbReference type="HOGENOM" id="CLU_3260665_0_0_1"/>
<sequence>MFKLIPKFKMTRSQFELAKVGKETTICSLRRITNTHSSHSIC</sequence>
<evidence type="ECO:0000313" key="1">
    <source>
        <dbReference type="EMBL" id="CDK25643.1"/>
    </source>
</evidence>
<proteinExistence type="predicted"/>
<dbReference type="Proteomes" id="UP000019384">
    <property type="component" value="Unassembled WGS sequence"/>
</dbReference>